<dbReference type="InterPro" id="IPR015413">
    <property type="entry name" value="Methionyl/Leucyl_tRNA_Synth"/>
</dbReference>
<dbReference type="InterPro" id="IPR014758">
    <property type="entry name" value="Met-tRNA_synth"/>
</dbReference>
<dbReference type="InterPro" id="IPR023458">
    <property type="entry name" value="Met-tRNA_ligase_1"/>
</dbReference>
<dbReference type="SUPFAM" id="SSF47323">
    <property type="entry name" value="Anticodon-binding domain of a subclass of class I aminoacyl-tRNA synthetases"/>
    <property type="match status" value="1"/>
</dbReference>
<dbReference type="CDD" id="cd00814">
    <property type="entry name" value="MetRS_core"/>
    <property type="match status" value="1"/>
</dbReference>
<dbReference type="NCBIfam" id="TIGR00398">
    <property type="entry name" value="metG"/>
    <property type="match status" value="1"/>
</dbReference>
<dbReference type="InterPro" id="IPR002547">
    <property type="entry name" value="tRNA-bd_dom"/>
</dbReference>
<evidence type="ECO:0000256" key="3">
    <source>
        <dbReference type="ARBA" id="ARBA00008258"/>
    </source>
</evidence>
<keyword evidence="12 16" id="KW-0694">RNA-binding</keyword>
<feature type="short sequence motif" description="'KMSKS' region" evidence="16">
    <location>
        <begin position="335"/>
        <end position="339"/>
    </location>
</feature>
<dbReference type="GO" id="GO:0046872">
    <property type="term" value="F:metal ion binding"/>
    <property type="evidence" value="ECO:0007669"/>
    <property type="project" value="UniProtKB-KW"/>
</dbReference>
<dbReference type="Pfam" id="PF01588">
    <property type="entry name" value="tRNA_bind"/>
    <property type="match status" value="1"/>
</dbReference>
<dbReference type="OrthoDB" id="9810191at2"/>
<dbReference type="FunFam" id="2.20.28.20:FF:000001">
    <property type="entry name" value="Methionine--tRNA ligase"/>
    <property type="match status" value="1"/>
</dbReference>
<dbReference type="RefSeq" id="WP_078276174.1">
    <property type="nucleotide sequence ID" value="NZ_CAACXO010000070.1"/>
</dbReference>
<evidence type="ECO:0000259" key="17">
    <source>
        <dbReference type="PROSITE" id="PS50886"/>
    </source>
</evidence>
<feature type="binding site" evidence="16">
    <location>
        <position position="161"/>
    </location>
    <ligand>
        <name>Zn(2+)</name>
        <dbReference type="ChEBI" id="CHEBI:29105"/>
    </ligand>
</feature>
<evidence type="ECO:0000256" key="2">
    <source>
        <dbReference type="ARBA" id="ARBA00004496"/>
    </source>
</evidence>
<dbReference type="Gene3D" id="2.40.50.140">
    <property type="entry name" value="Nucleic acid-binding proteins"/>
    <property type="match status" value="1"/>
</dbReference>
<evidence type="ECO:0000313" key="19">
    <source>
        <dbReference type="EMBL" id="STZ14224.1"/>
    </source>
</evidence>
<dbReference type="NCBIfam" id="TIGR00399">
    <property type="entry name" value="metG_C_term"/>
    <property type="match status" value="1"/>
</dbReference>
<keyword evidence="5 16" id="KW-0963">Cytoplasm</keyword>
<dbReference type="NCBIfam" id="NF001100">
    <property type="entry name" value="PRK00133.1"/>
    <property type="match status" value="1"/>
</dbReference>
<dbReference type="Proteomes" id="UP000255279">
    <property type="component" value="Unassembled WGS sequence"/>
</dbReference>
<evidence type="ECO:0000256" key="6">
    <source>
        <dbReference type="ARBA" id="ARBA00022555"/>
    </source>
</evidence>
<dbReference type="Gene3D" id="3.40.50.620">
    <property type="entry name" value="HUPs"/>
    <property type="match status" value="1"/>
</dbReference>
<keyword evidence="10 16" id="KW-0862">Zinc</keyword>
<dbReference type="Gene3D" id="2.20.28.20">
    <property type="entry name" value="Methionyl-tRNA synthetase, Zn-domain"/>
    <property type="match status" value="1"/>
</dbReference>
<keyword evidence="14 16" id="KW-0030">Aminoacyl-tRNA synthetase</keyword>
<dbReference type="InterPro" id="IPR014729">
    <property type="entry name" value="Rossmann-like_a/b/a_fold"/>
</dbReference>
<dbReference type="PANTHER" id="PTHR45765:SF1">
    <property type="entry name" value="METHIONINE--TRNA LIGASE, CYTOPLASMIC"/>
    <property type="match status" value="1"/>
</dbReference>
<dbReference type="InterPro" id="IPR033911">
    <property type="entry name" value="MetRS_core"/>
</dbReference>
<evidence type="ECO:0000256" key="7">
    <source>
        <dbReference type="ARBA" id="ARBA00022598"/>
    </source>
</evidence>
<dbReference type="InterPro" id="IPR004495">
    <property type="entry name" value="Met-tRNA-synth_bsu_C"/>
</dbReference>
<comment type="cofactor">
    <cofactor evidence="16">
        <name>Zn(2+)</name>
        <dbReference type="ChEBI" id="CHEBI:29105"/>
    </cofactor>
    <text evidence="16">Binds 1 zinc ion per subunit.</text>
</comment>
<evidence type="ECO:0000256" key="4">
    <source>
        <dbReference type="ARBA" id="ARBA00011738"/>
    </source>
</evidence>
<comment type="catalytic activity">
    <reaction evidence="15 16">
        <text>tRNA(Met) + L-methionine + ATP = L-methionyl-tRNA(Met) + AMP + diphosphate</text>
        <dbReference type="Rhea" id="RHEA:13481"/>
        <dbReference type="Rhea" id="RHEA-COMP:9667"/>
        <dbReference type="Rhea" id="RHEA-COMP:9698"/>
        <dbReference type="ChEBI" id="CHEBI:30616"/>
        <dbReference type="ChEBI" id="CHEBI:33019"/>
        <dbReference type="ChEBI" id="CHEBI:57844"/>
        <dbReference type="ChEBI" id="CHEBI:78442"/>
        <dbReference type="ChEBI" id="CHEBI:78530"/>
        <dbReference type="ChEBI" id="CHEBI:456215"/>
        <dbReference type="EC" id="6.1.1.10"/>
    </reaction>
</comment>
<reference evidence="18 20" key="1">
    <citation type="submission" date="2017-02" db="EMBL/GenBank/DDBJ databases">
        <title>Draft genome sequence of Moraxella caviae CCUG 355 type strain.</title>
        <authorList>
            <person name="Engstrom-Jakobsson H."/>
            <person name="Salva-Serra F."/>
            <person name="Thorell K."/>
            <person name="Gonzales-Siles L."/>
            <person name="Karlsson R."/>
            <person name="Boulund F."/>
            <person name="Engstrand L."/>
            <person name="Moore E."/>
        </authorList>
    </citation>
    <scope>NUCLEOTIDE SEQUENCE [LARGE SCALE GENOMIC DNA]</scope>
    <source>
        <strain evidence="18 20">CCUG 355</strain>
    </source>
</reference>
<dbReference type="PANTHER" id="PTHR45765">
    <property type="entry name" value="METHIONINE--TRNA LIGASE"/>
    <property type="match status" value="1"/>
</dbReference>
<evidence type="ECO:0000256" key="11">
    <source>
        <dbReference type="ARBA" id="ARBA00022840"/>
    </source>
</evidence>
<comment type="subcellular location">
    <subcellularLocation>
        <location evidence="2 16">Cytoplasm</location>
    </subcellularLocation>
</comment>
<evidence type="ECO:0000256" key="5">
    <source>
        <dbReference type="ARBA" id="ARBA00022490"/>
    </source>
</evidence>
<evidence type="ECO:0000313" key="18">
    <source>
        <dbReference type="EMBL" id="OOR91081.1"/>
    </source>
</evidence>
<dbReference type="PRINTS" id="PR01041">
    <property type="entry name" value="TRNASYNTHMET"/>
</dbReference>
<comment type="subunit">
    <text evidence="4 16">Homodimer.</text>
</comment>
<dbReference type="CDD" id="cd07957">
    <property type="entry name" value="Anticodon_Ia_Met"/>
    <property type="match status" value="1"/>
</dbReference>
<evidence type="ECO:0000256" key="10">
    <source>
        <dbReference type="ARBA" id="ARBA00022833"/>
    </source>
</evidence>
<dbReference type="STRING" id="34060.B0181_03895"/>
<evidence type="ECO:0000256" key="1">
    <source>
        <dbReference type="ARBA" id="ARBA00003314"/>
    </source>
</evidence>
<evidence type="ECO:0000256" key="8">
    <source>
        <dbReference type="ARBA" id="ARBA00022723"/>
    </source>
</evidence>
<dbReference type="InterPro" id="IPR001412">
    <property type="entry name" value="aa-tRNA-synth_I_CS"/>
</dbReference>
<keyword evidence="13 16" id="KW-0648">Protein biosynthesis</keyword>
<keyword evidence="20" id="KW-1185">Reference proteome</keyword>
<keyword evidence="8 16" id="KW-0479">Metal-binding</keyword>
<dbReference type="CDD" id="cd02800">
    <property type="entry name" value="tRNA_bind_EcMetRS_like"/>
    <property type="match status" value="1"/>
</dbReference>
<comment type="similarity">
    <text evidence="3 16">Belongs to the class-I aminoacyl-tRNA synthetase family. MetG type 1 subfamily.</text>
</comment>
<dbReference type="GO" id="GO:0005524">
    <property type="term" value="F:ATP binding"/>
    <property type="evidence" value="ECO:0007669"/>
    <property type="project" value="UniProtKB-UniRule"/>
</dbReference>
<sequence length="684" mass="76004">MTTERKILVTSALPYANGPIHLGHLVEYIQTDIWVRAMKAQGHTVTYVCADDAHGTAIMLKAEANGVTPEAQIAEVKASHEADFAGFHIGFDNYHSTHSPENEAFSTDIYRKLKEGGYIFTKDVEQLFDTEKGLFLADRFVKGECPECGAKDQYGDNCEVCSSTYNATELKNPYSTLSQSTPIIKSSKHYFFDLPKFAEFLQNWTRADGRLQSSIANKLAEWFDAGLAPWDISRDAPYFGFKIPDTPAGEPDKYFYVWLDAPVGYMASFKNLCERAGIDFDEYWKKDSTTELYHFIGKDIVYFHALFWPAMLEGAGLRTPTAVNAHGFLMVNGEKMSKSRGTFIQAKTYLEHLNPEYLRYYFASKLSASVEDINLDLDDFMQKVNSDLVGKVVNIASRSAGFIHKNNAGKLSDTCAEPALVQEIIDAGDEIAAAYEAREFAKAMRLIMACADKANEYIDDKKPWALNKIAGNEAEVQAVCSVALNIFRQLVVYLAPVLPVLAEQAREFLNIERIDFASRKNVLLGHTINPFKPLLSRVEKDKIDTMVSASKEDLVKTDGKTAKTDKKSDKASQNNGEFIGIDDFAKVEMTVAHVLECNKVEGADKLLQFTLDVGEDTPRNVFSGIAKFYAPEELAGKKVICVTNLAPRKMKFGVSKGMILSAEKDGKLQVVILPDAMSVGAKLA</sequence>
<dbReference type="EMBL" id="UGQE01000004">
    <property type="protein sequence ID" value="STZ14224.1"/>
    <property type="molecule type" value="Genomic_DNA"/>
</dbReference>
<dbReference type="AlphaFoldDB" id="A0A1T0A6Y2"/>
<dbReference type="FunFam" id="1.10.730.10:FF:000005">
    <property type="entry name" value="Methionine--tRNA ligase"/>
    <property type="match status" value="1"/>
</dbReference>
<evidence type="ECO:0000256" key="13">
    <source>
        <dbReference type="ARBA" id="ARBA00022917"/>
    </source>
</evidence>
<dbReference type="GO" id="GO:0000049">
    <property type="term" value="F:tRNA binding"/>
    <property type="evidence" value="ECO:0007669"/>
    <property type="project" value="UniProtKB-UniRule"/>
</dbReference>
<protein>
    <recommendedName>
        <fullName evidence="16">Methionine--tRNA ligase</fullName>
        <ecNumber evidence="16">6.1.1.10</ecNumber>
    </recommendedName>
    <alternativeName>
        <fullName evidence="16">Methionyl-tRNA synthetase</fullName>
        <shortName evidence="16">MetRS</shortName>
    </alternativeName>
</protein>
<name>A0A1T0A6Y2_9GAMM</name>
<dbReference type="GO" id="GO:0006431">
    <property type="term" value="P:methionyl-tRNA aminoacylation"/>
    <property type="evidence" value="ECO:0007669"/>
    <property type="project" value="UniProtKB-UniRule"/>
</dbReference>
<organism evidence="18 20">
    <name type="scientific">Moraxella caviae</name>
    <dbReference type="NCBI Taxonomy" id="34060"/>
    <lineage>
        <taxon>Bacteria</taxon>
        <taxon>Pseudomonadati</taxon>
        <taxon>Pseudomonadota</taxon>
        <taxon>Gammaproteobacteria</taxon>
        <taxon>Moraxellales</taxon>
        <taxon>Moraxellaceae</taxon>
        <taxon>Moraxella</taxon>
    </lineage>
</organism>
<dbReference type="HAMAP" id="MF_00098">
    <property type="entry name" value="Met_tRNA_synth_type1"/>
    <property type="match status" value="1"/>
</dbReference>
<comment type="function">
    <text evidence="1 16">Is required not only for elongation of protein synthesis but also for the initiation of all mRNA translation through initiator tRNA(fMet) aminoacylation.</text>
</comment>
<dbReference type="PROSITE" id="PS00178">
    <property type="entry name" value="AA_TRNA_LIGASE_I"/>
    <property type="match status" value="1"/>
</dbReference>
<evidence type="ECO:0000256" key="9">
    <source>
        <dbReference type="ARBA" id="ARBA00022741"/>
    </source>
</evidence>
<evidence type="ECO:0000313" key="21">
    <source>
        <dbReference type="Proteomes" id="UP000255279"/>
    </source>
</evidence>
<proteinExistence type="inferred from homology"/>
<dbReference type="InterPro" id="IPR041872">
    <property type="entry name" value="Anticodon_Met"/>
</dbReference>
<feature type="domain" description="TRNA-binding" evidence="17">
    <location>
        <begin position="583"/>
        <end position="684"/>
    </location>
</feature>
<dbReference type="Gene3D" id="1.10.730.10">
    <property type="entry name" value="Isoleucyl-tRNA Synthetase, Domain 1"/>
    <property type="match status" value="1"/>
</dbReference>
<keyword evidence="6 16" id="KW-0820">tRNA-binding</keyword>
<dbReference type="Pfam" id="PF09334">
    <property type="entry name" value="tRNA-synt_1g"/>
    <property type="match status" value="1"/>
</dbReference>
<dbReference type="InterPro" id="IPR009080">
    <property type="entry name" value="tRNAsynth_Ia_anticodon-bd"/>
</dbReference>
<dbReference type="PROSITE" id="PS50886">
    <property type="entry name" value="TRBD"/>
    <property type="match status" value="1"/>
</dbReference>
<feature type="binding site" evidence="16">
    <location>
        <position position="338"/>
    </location>
    <ligand>
        <name>ATP</name>
        <dbReference type="ChEBI" id="CHEBI:30616"/>
    </ligand>
</feature>
<dbReference type="Proteomes" id="UP000190435">
    <property type="component" value="Unassembled WGS sequence"/>
</dbReference>
<reference evidence="19 21" key="2">
    <citation type="submission" date="2018-06" db="EMBL/GenBank/DDBJ databases">
        <authorList>
            <consortium name="Pathogen Informatics"/>
            <person name="Doyle S."/>
        </authorList>
    </citation>
    <scope>NUCLEOTIDE SEQUENCE [LARGE SCALE GENOMIC DNA]</scope>
    <source>
        <strain evidence="19 21">NCTC10293</strain>
    </source>
</reference>
<evidence type="ECO:0000313" key="20">
    <source>
        <dbReference type="Proteomes" id="UP000190435"/>
    </source>
</evidence>
<dbReference type="EMBL" id="MUXU01000025">
    <property type="protein sequence ID" value="OOR91081.1"/>
    <property type="molecule type" value="Genomic_DNA"/>
</dbReference>
<evidence type="ECO:0000256" key="15">
    <source>
        <dbReference type="ARBA" id="ARBA00047364"/>
    </source>
</evidence>
<dbReference type="GO" id="GO:0005829">
    <property type="term" value="C:cytosol"/>
    <property type="evidence" value="ECO:0007669"/>
    <property type="project" value="TreeGrafter"/>
</dbReference>
<gene>
    <name evidence="16 18" type="primary">metG</name>
    <name evidence="18" type="ORF">B0181_03895</name>
    <name evidence="19" type="ORF">NCTC10293_01816</name>
</gene>
<feature type="binding site" evidence="16">
    <location>
        <position position="145"/>
    </location>
    <ligand>
        <name>Zn(2+)</name>
        <dbReference type="ChEBI" id="CHEBI:29105"/>
    </ligand>
</feature>
<keyword evidence="9 16" id="KW-0547">Nucleotide-binding</keyword>
<evidence type="ECO:0000256" key="14">
    <source>
        <dbReference type="ARBA" id="ARBA00023146"/>
    </source>
</evidence>
<evidence type="ECO:0000256" key="12">
    <source>
        <dbReference type="ARBA" id="ARBA00022884"/>
    </source>
</evidence>
<evidence type="ECO:0000256" key="16">
    <source>
        <dbReference type="HAMAP-Rule" id="MF_00098"/>
    </source>
</evidence>
<dbReference type="Pfam" id="PF19303">
    <property type="entry name" value="Anticodon_3"/>
    <property type="match status" value="1"/>
</dbReference>
<dbReference type="SUPFAM" id="SSF57770">
    <property type="entry name" value="Methionyl-tRNA synthetase (MetRS), Zn-domain"/>
    <property type="match status" value="1"/>
</dbReference>
<dbReference type="SUPFAM" id="SSF52374">
    <property type="entry name" value="Nucleotidylyl transferase"/>
    <property type="match status" value="1"/>
</dbReference>
<feature type="binding site" evidence="16">
    <location>
        <position position="148"/>
    </location>
    <ligand>
        <name>Zn(2+)</name>
        <dbReference type="ChEBI" id="CHEBI:29105"/>
    </ligand>
</feature>
<dbReference type="SUPFAM" id="SSF50249">
    <property type="entry name" value="Nucleic acid-binding proteins"/>
    <property type="match status" value="1"/>
</dbReference>
<keyword evidence="11 16" id="KW-0067">ATP-binding</keyword>
<dbReference type="GO" id="GO:0004825">
    <property type="term" value="F:methionine-tRNA ligase activity"/>
    <property type="evidence" value="ECO:0007669"/>
    <property type="project" value="UniProtKB-UniRule"/>
</dbReference>
<keyword evidence="7 16" id="KW-0436">Ligase</keyword>
<dbReference type="InterPro" id="IPR012340">
    <property type="entry name" value="NA-bd_OB-fold"/>
</dbReference>
<dbReference type="InterPro" id="IPR029038">
    <property type="entry name" value="MetRS_Zn"/>
</dbReference>
<feature type="short sequence motif" description="'HIGH' region" evidence="16">
    <location>
        <begin position="14"/>
        <end position="24"/>
    </location>
</feature>
<dbReference type="EC" id="6.1.1.10" evidence="16"/>
<feature type="binding site" evidence="16">
    <location>
        <position position="158"/>
    </location>
    <ligand>
        <name>Zn(2+)</name>
        <dbReference type="ChEBI" id="CHEBI:29105"/>
    </ligand>
</feature>
<dbReference type="FunFam" id="2.40.50.140:FF:000042">
    <property type="entry name" value="Methionine--tRNA ligase"/>
    <property type="match status" value="1"/>
</dbReference>
<accession>A0A1T0A6Y2</accession>